<keyword evidence="6 10" id="KW-0812">Transmembrane</keyword>
<evidence type="ECO:0000313" key="13">
    <source>
        <dbReference type="Proteomes" id="UP000223596"/>
    </source>
</evidence>
<evidence type="ECO:0000259" key="11">
    <source>
        <dbReference type="Pfam" id="PF02687"/>
    </source>
</evidence>
<dbReference type="GeneID" id="35804813"/>
<comment type="caution">
    <text evidence="12">The sequence shown here is derived from an EMBL/GenBank/DDBJ whole genome shotgun (WGS) entry which is preliminary data.</text>
</comment>
<evidence type="ECO:0000313" key="12">
    <source>
        <dbReference type="EMBL" id="PFH03621.1"/>
    </source>
</evidence>
<name>A0AB36TJ50_ACETH</name>
<reference evidence="12 13" key="1">
    <citation type="submission" date="2017-09" db="EMBL/GenBank/DDBJ databases">
        <title>Evaluation of Pacific Biosciences Sequencing Technology to Finishing C. thermocellum Genome Sequences.</title>
        <authorList>
            <person name="Brown S."/>
        </authorList>
    </citation>
    <scope>NUCLEOTIDE SEQUENCE [LARGE SCALE GENOMIC DNA]</scope>
    <source>
        <strain evidence="12 13">AD2</strain>
    </source>
</reference>
<evidence type="ECO:0000256" key="8">
    <source>
        <dbReference type="ARBA" id="ARBA00023136"/>
    </source>
</evidence>
<dbReference type="PANTHER" id="PTHR43738">
    <property type="entry name" value="ABC TRANSPORTER, MEMBRANE PROTEIN"/>
    <property type="match status" value="1"/>
</dbReference>
<accession>A0AB36TJ50</accession>
<keyword evidence="8 10" id="KW-0472">Membrane</keyword>
<dbReference type="Proteomes" id="UP000223596">
    <property type="component" value="Unassembled WGS sequence"/>
</dbReference>
<evidence type="ECO:0000256" key="6">
    <source>
        <dbReference type="ARBA" id="ARBA00022692"/>
    </source>
</evidence>
<dbReference type="EMBL" id="PDBW01000001">
    <property type="protein sequence ID" value="PFH03621.1"/>
    <property type="molecule type" value="Genomic_DNA"/>
</dbReference>
<dbReference type="AlphaFoldDB" id="A0AB36TJ50"/>
<evidence type="ECO:0000256" key="3">
    <source>
        <dbReference type="ARBA" id="ARBA00011131"/>
    </source>
</evidence>
<evidence type="ECO:0000256" key="9">
    <source>
        <dbReference type="ARBA" id="ARBA00024973"/>
    </source>
</evidence>
<evidence type="ECO:0000256" key="2">
    <source>
        <dbReference type="ARBA" id="ARBA00008697"/>
    </source>
</evidence>
<keyword evidence="7 10" id="KW-1133">Transmembrane helix</keyword>
<dbReference type="InterPro" id="IPR051125">
    <property type="entry name" value="ABC-4/HrtB_transporter"/>
</dbReference>
<comment type="similarity">
    <text evidence="2">Belongs to the ABC-4 integral membrane protein family. HrtB subfamily.</text>
</comment>
<comment type="subcellular location">
    <subcellularLocation>
        <location evidence="1">Cell membrane</location>
        <topology evidence="1">Multi-pass membrane protein</topology>
    </subcellularLocation>
</comment>
<feature type="transmembrane region" description="Helical" evidence="10">
    <location>
        <begin position="270"/>
        <end position="293"/>
    </location>
</feature>
<dbReference type="RefSeq" id="WP_003517370.1">
    <property type="nucleotide sequence ID" value="NZ_CP013828.1"/>
</dbReference>
<evidence type="ECO:0000256" key="10">
    <source>
        <dbReference type="SAM" id="Phobius"/>
    </source>
</evidence>
<keyword evidence="5" id="KW-1003">Cell membrane</keyword>
<sequence>MMAYALTSNRISFLNLRKKSFRTFALILVVAILSFALFGGTVLSFSFRNGLRSVEARLGADLIVVPLGHGKQQESILLTGEPSYFYFNKEIVQKLQEVEGISKLSTQFYLISLSTGCCSLPVQIVGFDPATDFSIQPWIQETLGGNLENGAVIVGSDIMIEDNKHIKFFDKEYPVAAKLDKTGTGLDQSVFATMETLKDLYSGAKEKGFNFLEDTDPDTFISSVLIKVREGYNIDQVITNIRRKTDGVQIVRTQNLITGISKSLGNIITFFNVFALVLLGVTLVILTVVFSASANERKKEFAIMRILGATRKKLAAVLIWESLYISVSGGAIGTILAAIFVFPFNVFIGDSIGLPYIQPSLLWIIAILLGTLLVAFSLGPIASAYSAVKVSRSQTYLTLREGE</sequence>
<dbReference type="GO" id="GO:0005886">
    <property type="term" value="C:plasma membrane"/>
    <property type="evidence" value="ECO:0007669"/>
    <property type="project" value="UniProtKB-SubCell"/>
</dbReference>
<comment type="function">
    <text evidence="9">Part of the ABC transporter complex hrt involved in hemin import. Responsible for the translocation of the substrate across the membrane.</text>
</comment>
<dbReference type="Pfam" id="PF02687">
    <property type="entry name" value="FtsX"/>
    <property type="match status" value="1"/>
</dbReference>
<gene>
    <name evidence="12" type="ORF">M972_112433</name>
</gene>
<evidence type="ECO:0000256" key="1">
    <source>
        <dbReference type="ARBA" id="ARBA00004651"/>
    </source>
</evidence>
<dbReference type="PANTHER" id="PTHR43738:SF2">
    <property type="entry name" value="ABC TRANSPORTER PERMEASE"/>
    <property type="match status" value="1"/>
</dbReference>
<protein>
    <recommendedName>
        <fullName evidence="4">Putative hemin transport system permease protein HrtB</fullName>
    </recommendedName>
</protein>
<feature type="transmembrane region" description="Helical" evidence="10">
    <location>
        <begin position="361"/>
        <end position="385"/>
    </location>
</feature>
<feature type="domain" description="ABC3 transporter permease C-terminal" evidence="11">
    <location>
        <begin position="272"/>
        <end position="389"/>
    </location>
</feature>
<proteinExistence type="inferred from homology"/>
<feature type="transmembrane region" description="Helical" evidence="10">
    <location>
        <begin position="314"/>
        <end position="341"/>
    </location>
</feature>
<evidence type="ECO:0000256" key="5">
    <source>
        <dbReference type="ARBA" id="ARBA00022475"/>
    </source>
</evidence>
<organism evidence="12 13">
    <name type="scientific">Acetivibrio thermocellus AD2</name>
    <dbReference type="NCBI Taxonomy" id="1138384"/>
    <lineage>
        <taxon>Bacteria</taxon>
        <taxon>Bacillati</taxon>
        <taxon>Bacillota</taxon>
        <taxon>Clostridia</taxon>
        <taxon>Eubacteriales</taxon>
        <taxon>Oscillospiraceae</taxon>
        <taxon>Acetivibrio</taxon>
    </lineage>
</organism>
<comment type="subunit">
    <text evidence="3">The complex is composed of two ATP-binding proteins (HrtA), two transmembrane proteins (HrtB) and a solute-binding protein.</text>
</comment>
<dbReference type="InterPro" id="IPR003838">
    <property type="entry name" value="ABC3_permease_C"/>
</dbReference>
<evidence type="ECO:0000256" key="7">
    <source>
        <dbReference type="ARBA" id="ARBA00022989"/>
    </source>
</evidence>
<evidence type="ECO:0000256" key="4">
    <source>
        <dbReference type="ARBA" id="ARBA00016962"/>
    </source>
</evidence>